<sequence length="148" mass="16787">MPDTNGNEGVEKAGRPAYDVRFAAIEARAAAVETDVAVIHASFATKDDIQLLRSEMRDGHERILALLYEHKLEMKTAMAQQRDDFNAALAKQREDFNAALAKQWEDFHTALTTTHMDFYKFLTNQAWKLYGFASVVIGGVYFIARYVH</sequence>
<organism evidence="2 3">
    <name type="scientific">Duganella flavida</name>
    <dbReference type="NCBI Taxonomy" id="2692175"/>
    <lineage>
        <taxon>Bacteria</taxon>
        <taxon>Pseudomonadati</taxon>
        <taxon>Pseudomonadota</taxon>
        <taxon>Betaproteobacteria</taxon>
        <taxon>Burkholderiales</taxon>
        <taxon>Oxalobacteraceae</taxon>
        <taxon>Telluria group</taxon>
        <taxon>Duganella</taxon>
    </lineage>
</organism>
<keyword evidence="3" id="KW-1185">Reference proteome</keyword>
<name>A0A6L8KH59_9BURK</name>
<dbReference type="SUPFAM" id="SSF47162">
    <property type="entry name" value="Apolipoprotein"/>
    <property type="match status" value="1"/>
</dbReference>
<keyword evidence="1" id="KW-1133">Transmembrane helix</keyword>
<reference evidence="2 3" key="1">
    <citation type="submission" date="2019-12" db="EMBL/GenBank/DDBJ databases">
        <title>Novel species isolated from a subtropical stream in China.</title>
        <authorList>
            <person name="Lu H."/>
        </authorList>
    </citation>
    <scope>NUCLEOTIDE SEQUENCE [LARGE SCALE GENOMIC DNA]</scope>
    <source>
        <strain evidence="2 3">FT135W</strain>
    </source>
</reference>
<gene>
    <name evidence="2" type="ORF">GTP46_25895</name>
</gene>
<keyword evidence="1" id="KW-0812">Transmembrane</keyword>
<evidence type="ECO:0008006" key="4">
    <source>
        <dbReference type="Google" id="ProtNLM"/>
    </source>
</evidence>
<evidence type="ECO:0000313" key="3">
    <source>
        <dbReference type="Proteomes" id="UP000479335"/>
    </source>
</evidence>
<dbReference type="RefSeq" id="WP_161009509.1">
    <property type="nucleotide sequence ID" value="NZ_WWCN01000022.1"/>
</dbReference>
<comment type="caution">
    <text evidence="2">The sequence shown here is derived from an EMBL/GenBank/DDBJ whole genome shotgun (WGS) entry which is preliminary data.</text>
</comment>
<dbReference type="Proteomes" id="UP000479335">
    <property type="component" value="Unassembled WGS sequence"/>
</dbReference>
<keyword evidence="1" id="KW-0472">Membrane</keyword>
<dbReference type="EMBL" id="WWCN01000022">
    <property type="protein sequence ID" value="MYM26067.1"/>
    <property type="molecule type" value="Genomic_DNA"/>
</dbReference>
<evidence type="ECO:0000313" key="2">
    <source>
        <dbReference type="EMBL" id="MYM26067.1"/>
    </source>
</evidence>
<protein>
    <recommendedName>
        <fullName evidence="4">DUF1640 domain-containing protein</fullName>
    </recommendedName>
</protein>
<proteinExistence type="predicted"/>
<dbReference type="AlphaFoldDB" id="A0A6L8KH59"/>
<feature type="transmembrane region" description="Helical" evidence="1">
    <location>
        <begin position="129"/>
        <end position="147"/>
    </location>
</feature>
<accession>A0A6L8KH59</accession>
<evidence type="ECO:0000256" key="1">
    <source>
        <dbReference type="SAM" id="Phobius"/>
    </source>
</evidence>